<reference evidence="2" key="2">
    <citation type="submission" date="2020-09" db="EMBL/GenBank/DDBJ databases">
        <authorList>
            <person name="Sun Q."/>
            <person name="Kim S."/>
        </authorList>
    </citation>
    <scope>NUCLEOTIDE SEQUENCE</scope>
    <source>
        <strain evidence="2">KCTC 23714</strain>
    </source>
</reference>
<dbReference type="EMBL" id="BMYQ01000001">
    <property type="protein sequence ID" value="GGW22102.1"/>
    <property type="molecule type" value="Genomic_DNA"/>
</dbReference>
<comment type="caution">
    <text evidence="2">The sequence shown here is derived from an EMBL/GenBank/DDBJ whole genome shotgun (WGS) entry which is preliminary data.</text>
</comment>
<keyword evidence="3" id="KW-1185">Reference proteome</keyword>
<sequence length="101" mass="10938">MGAFMAAPRGLDMKKARGTHALPGNLQISEETGRTVRQKRPLTARTDPAARHSPAAPGRPLRPPDPALNPAFSEIALHPRKPRFLRQPYPPHQGAGCPPVI</sequence>
<proteinExistence type="predicted"/>
<dbReference type="AlphaFoldDB" id="A0A918ILP9"/>
<feature type="region of interest" description="Disordered" evidence="1">
    <location>
        <begin position="1"/>
        <end position="101"/>
    </location>
</feature>
<organism evidence="2 3">
    <name type="scientific">Gemmobacter lanyuensis</name>
    <dbReference type="NCBI Taxonomy" id="1054497"/>
    <lineage>
        <taxon>Bacteria</taxon>
        <taxon>Pseudomonadati</taxon>
        <taxon>Pseudomonadota</taxon>
        <taxon>Alphaproteobacteria</taxon>
        <taxon>Rhodobacterales</taxon>
        <taxon>Paracoccaceae</taxon>
        <taxon>Gemmobacter</taxon>
    </lineage>
</organism>
<name>A0A918ILP9_9RHOB</name>
<protein>
    <submittedName>
        <fullName evidence="2">Uncharacterized protein</fullName>
    </submittedName>
</protein>
<reference evidence="2" key="1">
    <citation type="journal article" date="2014" name="Int. J. Syst. Evol. Microbiol.">
        <title>Complete genome sequence of Corynebacterium casei LMG S-19264T (=DSM 44701T), isolated from a smear-ripened cheese.</title>
        <authorList>
            <consortium name="US DOE Joint Genome Institute (JGI-PGF)"/>
            <person name="Walter F."/>
            <person name="Albersmeier A."/>
            <person name="Kalinowski J."/>
            <person name="Ruckert C."/>
        </authorList>
    </citation>
    <scope>NUCLEOTIDE SEQUENCE</scope>
    <source>
        <strain evidence="2">KCTC 23714</strain>
    </source>
</reference>
<accession>A0A918ILP9</accession>
<gene>
    <name evidence="2" type="ORF">GCM10011452_04720</name>
</gene>
<evidence type="ECO:0000256" key="1">
    <source>
        <dbReference type="SAM" id="MobiDB-lite"/>
    </source>
</evidence>
<evidence type="ECO:0000313" key="3">
    <source>
        <dbReference type="Proteomes" id="UP000628984"/>
    </source>
</evidence>
<dbReference type="Proteomes" id="UP000628984">
    <property type="component" value="Unassembled WGS sequence"/>
</dbReference>
<evidence type="ECO:0000313" key="2">
    <source>
        <dbReference type="EMBL" id="GGW22102.1"/>
    </source>
</evidence>